<evidence type="ECO:0000313" key="2">
    <source>
        <dbReference type="Proteomes" id="UP000046393"/>
    </source>
</evidence>
<dbReference type="STRING" id="451379.A0A0N5AIX0"/>
<dbReference type="Pfam" id="PF00144">
    <property type="entry name" value="Beta-lactamase"/>
    <property type="match status" value="1"/>
</dbReference>
<accession>A0A0N5AIX0</accession>
<feature type="domain" description="Beta-lactamase-related" evidence="1">
    <location>
        <begin position="10"/>
        <end position="364"/>
    </location>
</feature>
<dbReference type="InterPro" id="IPR012338">
    <property type="entry name" value="Beta-lactam/transpept-like"/>
</dbReference>
<evidence type="ECO:0000259" key="1">
    <source>
        <dbReference type="Pfam" id="PF00144"/>
    </source>
</evidence>
<reference evidence="3" key="1">
    <citation type="submission" date="2017-02" db="UniProtKB">
        <authorList>
            <consortium name="WormBaseParasite"/>
        </authorList>
    </citation>
    <scope>IDENTIFICATION</scope>
</reference>
<organism evidence="2 3">
    <name type="scientific">Syphacia muris</name>
    <dbReference type="NCBI Taxonomy" id="451379"/>
    <lineage>
        <taxon>Eukaryota</taxon>
        <taxon>Metazoa</taxon>
        <taxon>Ecdysozoa</taxon>
        <taxon>Nematoda</taxon>
        <taxon>Chromadorea</taxon>
        <taxon>Rhabditida</taxon>
        <taxon>Spirurina</taxon>
        <taxon>Oxyuridomorpha</taxon>
        <taxon>Oxyuroidea</taxon>
        <taxon>Oxyuridae</taxon>
        <taxon>Syphacia</taxon>
    </lineage>
</organism>
<dbReference type="PANTHER" id="PTHR43319">
    <property type="entry name" value="BETA-LACTAMASE-RELATED"/>
    <property type="match status" value="1"/>
</dbReference>
<dbReference type="InterPro" id="IPR052907">
    <property type="entry name" value="Beta-lactamase/esterase"/>
</dbReference>
<dbReference type="AlphaFoldDB" id="A0A0N5AIX0"/>
<name>A0A0N5AIX0_9BILA</name>
<sequence length="384" mass="44334">MKLILLDRRHNFETGLELAGAAFAVYYKNELVVDIYGGYANKDDGAETLWDQQTMAIFFSITKAISALGLALLIDQGKASYDEYVCKYWPEFAAHGKQNITIRQLLNHQAGLAYDEKQIFQTDDVKNPSKMSEKLEQMVPLWVPGTQCGYHVLTFGFLIDQLVRRIDDKHRGIVEYIEEEIIQKYSITDISIGLQNVADNRRVAKIYEETAEELAQEEHRNPVALAKFRLCNNEHLKRVYENWPWITIPDYNDKEVRRLPMPSNMGIGTARALAQLHNLIVQGYLLSKDLLDQIRHPLITNQMDIINCYPESKGYGWQHFQQSENRWIFGHSGYGGQNLRIDPDFQLVYVYLCNGLKAADGDDVEAFKNLQQKLYECIKMLQQQ</sequence>
<dbReference type="InterPro" id="IPR001466">
    <property type="entry name" value="Beta-lactam-related"/>
</dbReference>
<dbReference type="WBParaSite" id="SMUV_0000438101-mRNA-1">
    <property type="protein sequence ID" value="SMUV_0000438101-mRNA-1"/>
    <property type="gene ID" value="SMUV_0000438101"/>
</dbReference>
<dbReference type="SUPFAM" id="SSF56601">
    <property type="entry name" value="beta-lactamase/transpeptidase-like"/>
    <property type="match status" value="1"/>
</dbReference>
<protein>
    <submittedName>
        <fullName evidence="3">Beta-lactamase domain-containing protein</fullName>
    </submittedName>
</protein>
<evidence type="ECO:0000313" key="3">
    <source>
        <dbReference type="WBParaSite" id="SMUV_0000438101-mRNA-1"/>
    </source>
</evidence>
<dbReference type="Gene3D" id="3.40.710.10">
    <property type="entry name" value="DD-peptidase/beta-lactamase superfamily"/>
    <property type="match status" value="1"/>
</dbReference>
<dbReference type="PANTHER" id="PTHR43319:SF1">
    <property type="entry name" value="BETA-LACTAMASE-RELATED DOMAIN-CONTAINING PROTEIN"/>
    <property type="match status" value="1"/>
</dbReference>
<proteinExistence type="predicted"/>
<dbReference type="Proteomes" id="UP000046393">
    <property type="component" value="Unplaced"/>
</dbReference>
<keyword evidence="2" id="KW-1185">Reference proteome</keyword>